<dbReference type="AlphaFoldDB" id="K1KW29"/>
<keyword evidence="2" id="KW-0902">Two-component regulatory system</keyword>
<evidence type="ECO:0000256" key="4">
    <source>
        <dbReference type="ARBA" id="ARBA00023125"/>
    </source>
</evidence>
<dbReference type="GO" id="GO:0005829">
    <property type="term" value="C:cytosol"/>
    <property type="evidence" value="ECO:0007669"/>
    <property type="project" value="TreeGrafter"/>
</dbReference>
<sequence length="232" mass="26623">MSAKEHNILLIEDDERLSKLIKKGLEENGFEVLPVYDGEMALKLFDNEHFDLIITDLILPKMNGLDICKAIRKKGSKVPIIMLTALGTTDDKLEGFDAGADDYLVKPFDFRELHARIKTLLKRAKSESKKPDSAIIEYADLSIDTFQKKAYRQGVELQLTPKEYNLLTFLVKHPERVLSREEIAKKVWDLDFDTGTNFIDVYINYLRKKVDKPFSSNLIHTRTGMGFILQKA</sequence>
<dbReference type="SMART" id="SM00862">
    <property type="entry name" value="Trans_reg_C"/>
    <property type="match status" value="1"/>
</dbReference>
<dbReference type="Proteomes" id="UP000004478">
    <property type="component" value="Unassembled WGS sequence"/>
</dbReference>
<feature type="domain" description="Response regulatory" evidence="8">
    <location>
        <begin position="7"/>
        <end position="121"/>
    </location>
</feature>
<dbReference type="PROSITE" id="PS50110">
    <property type="entry name" value="RESPONSE_REGULATORY"/>
    <property type="match status" value="1"/>
</dbReference>
<dbReference type="Gene3D" id="3.40.50.2300">
    <property type="match status" value="1"/>
</dbReference>
<feature type="modified residue" description="4-aspartylphosphate" evidence="6">
    <location>
        <position position="56"/>
    </location>
</feature>
<evidence type="ECO:0000256" key="3">
    <source>
        <dbReference type="ARBA" id="ARBA00023015"/>
    </source>
</evidence>
<dbReference type="SUPFAM" id="SSF52172">
    <property type="entry name" value="CheY-like"/>
    <property type="match status" value="1"/>
</dbReference>
<dbReference type="CDD" id="cd17574">
    <property type="entry name" value="REC_OmpR"/>
    <property type="match status" value="1"/>
</dbReference>
<dbReference type="EMBL" id="AMGM01000056">
    <property type="protein sequence ID" value="EKB48350.1"/>
    <property type="molecule type" value="Genomic_DNA"/>
</dbReference>
<dbReference type="OrthoDB" id="9790442at2"/>
<accession>K1KW29</accession>
<evidence type="ECO:0000259" key="9">
    <source>
        <dbReference type="PROSITE" id="PS51755"/>
    </source>
</evidence>
<feature type="DNA-binding region" description="OmpR/PhoB-type" evidence="7">
    <location>
        <begin position="133"/>
        <end position="231"/>
    </location>
</feature>
<dbReference type="InterPro" id="IPR039420">
    <property type="entry name" value="WalR-like"/>
</dbReference>
<dbReference type="Gene3D" id="6.10.250.690">
    <property type="match status" value="1"/>
</dbReference>
<evidence type="ECO:0000256" key="1">
    <source>
        <dbReference type="ARBA" id="ARBA00022553"/>
    </source>
</evidence>
<keyword evidence="4 7" id="KW-0238">DNA-binding</keyword>
<dbReference type="SMART" id="SM00448">
    <property type="entry name" value="REC"/>
    <property type="match status" value="1"/>
</dbReference>
<dbReference type="InterPro" id="IPR011006">
    <property type="entry name" value="CheY-like_superfamily"/>
</dbReference>
<keyword evidence="3" id="KW-0805">Transcription regulation</keyword>
<dbReference type="InterPro" id="IPR001789">
    <property type="entry name" value="Sig_transdc_resp-reg_receiver"/>
</dbReference>
<proteinExistence type="predicted"/>
<dbReference type="CDD" id="cd00383">
    <property type="entry name" value="trans_reg_C"/>
    <property type="match status" value="1"/>
</dbReference>
<feature type="domain" description="OmpR/PhoB-type" evidence="9">
    <location>
        <begin position="133"/>
        <end position="231"/>
    </location>
</feature>
<comment type="caution">
    <text evidence="10">The sequence shown here is derived from an EMBL/GenBank/DDBJ whole genome shotgun (WGS) entry which is preliminary data.</text>
</comment>
<evidence type="ECO:0000256" key="6">
    <source>
        <dbReference type="PROSITE-ProRule" id="PRU00169"/>
    </source>
</evidence>
<evidence type="ECO:0000313" key="11">
    <source>
        <dbReference type="Proteomes" id="UP000004478"/>
    </source>
</evidence>
<name>K1KW29_CECL9</name>
<dbReference type="Pfam" id="PF00072">
    <property type="entry name" value="Response_reg"/>
    <property type="match status" value="1"/>
</dbReference>
<protein>
    <submittedName>
        <fullName evidence="10">Mycobacterial persistence regulator A</fullName>
    </submittedName>
</protein>
<evidence type="ECO:0000313" key="10">
    <source>
        <dbReference type="EMBL" id="EKB48350.1"/>
    </source>
</evidence>
<dbReference type="GO" id="GO:0032993">
    <property type="term" value="C:protein-DNA complex"/>
    <property type="evidence" value="ECO:0007669"/>
    <property type="project" value="TreeGrafter"/>
</dbReference>
<organism evidence="10 11">
    <name type="scientific">Cecembia lonarensis (strain CCUG 58316 / KCTC 22772 / LW9)</name>
    <dbReference type="NCBI Taxonomy" id="1225176"/>
    <lineage>
        <taxon>Bacteria</taxon>
        <taxon>Pseudomonadati</taxon>
        <taxon>Bacteroidota</taxon>
        <taxon>Cytophagia</taxon>
        <taxon>Cytophagales</taxon>
        <taxon>Cyclobacteriaceae</taxon>
        <taxon>Cecembia</taxon>
    </lineage>
</organism>
<evidence type="ECO:0000256" key="2">
    <source>
        <dbReference type="ARBA" id="ARBA00023012"/>
    </source>
</evidence>
<dbReference type="PROSITE" id="PS51755">
    <property type="entry name" value="OMPR_PHOB"/>
    <property type="match status" value="1"/>
</dbReference>
<reference evidence="10" key="1">
    <citation type="journal article" date="2012" name="J. Bacteriol.">
        <title>Draft Genome Sequence of Cecembia lonarensis Strain LW9T, Isolated from Lonar Lake, a Haloalkaline Lake in India.</title>
        <authorList>
            <person name="Shivaji S."/>
            <person name="Ara S."/>
            <person name="Singh A."/>
            <person name="Pinnaka A.K."/>
        </authorList>
    </citation>
    <scope>NUCLEOTIDE SEQUENCE [LARGE SCALE GENOMIC DNA]</scope>
    <source>
        <strain evidence="10">LW9</strain>
    </source>
</reference>
<dbReference type="PANTHER" id="PTHR48111:SF22">
    <property type="entry name" value="REGULATOR OF RPOS"/>
    <property type="match status" value="1"/>
</dbReference>
<dbReference type="GO" id="GO:0006355">
    <property type="term" value="P:regulation of DNA-templated transcription"/>
    <property type="evidence" value="ECO:0007669"/>
    <property type="project" value="InterPro"/>
</dbReference>
<dbReference type="GO" id="GO:0000976">
    <property type="term" value="F:transcription cis-regulatory region binding"/>
    <property type="evidence" value="ECO:0007669"/>
    <property type="project" value="TreeGrafter"/>
</dbReference>
<dbReference type="Gene3D" id="1.10.10.10">
    <property type="entry name" value="Winged helix-like DNA-binding domain superfamily/Winged helix DNA-binding domain"/>
    <property type="match status" value="1"/>
</dbReference>
<keyword evidence="11" id="KW-1185">Reference proteome</keyword>
<dbReference type="FunFam" id="1.10.10.10:FF:000005">
    <property type="entry name" value="Two-component system response regulator"/>
    <property type="match status" value="1"/>
</dbReference>
<keyword evidence="1 6" id="KW-0597">Phosphoprotein</keyword>
<evidence type="ECO:0000256" key="7">
    <source>
        <dbReference type="PROSITE-ProRule" id="PRU01091"/>
    </source>
</evidence>
<dbReference type="FunFam" id="3.40.50.2300:FF:000001">
    <property type="entry name" value="DNA-binding response regulator PhoB"/>
    <property type="match status" value="1"/>
</dbReference>
<dbReference type="GO" id="GO:0000156">
    <property type="term" value="F:phosphorelay response regulator activity"/>
    <property type="evidence" value="ECO:0007669"/>
    <property type="project" value="TreeGrafter"/>
</dbReference>
<evidence type="ECO:0000259" key="8">
    <source>
        <dbReference type="PROSITE" id="PS50110"/>
    </source>
</evidence>
<dbReference type="RefSeq" id="WP_009186054.1">
    <property type="nucleotide sequence ID" value="NZ_AMGM01000056.1"/>
</dbReference>
<keyword evidence="5" id="KW-0804">Transcription</keyword>
<dbReference type="Pfam" id="PF00486">
    <property type="entry name" value="Trans_reg_C"/>
    <property type="match status" value="1"/>
</dbReference>
<dbReference type="InterPro" id="IPR036388">
    <property type="entry name" value="WH-like_DNA-bd_sf"/>
</dbReference>
<dbReference type="PATRIC" id="fig|1225176.3.peg.3230"/>
<evidence type="ECO:0000256" key="5">
    <source>
        <dbReference type="ARBA" id="ARBA00023163"/>
    </source>
</evidence>
<dbReference type="PANTHER" id="PTHR48111">
    <property type="entry name" value="REGULATOR OF RPOS"/>
    <property type="match status" value="1"/>
</dbReference>
<dbReference type="InterPro" id="IPR001867">
    <property type="entry name" value="OmpR/PhoB-type_DNA-bd"/>
</dbReference>
<gene>
    <name evidence="10" type="primary">mprA_2</name>
    <name evidence="10" type="ORF">B879_03034</name>
</gene>